<dbReference type="PROSITE" id="PS50110">
    <property type="entry name" value="RESPONSE_REGULATORY"/>
    <property type="match status" value="1"/>
</dbReference>
<feature type="domain" description="HD-GYP" evidence="7">
    <location>
        <begin position="442"/>
        <end position="650"/>
    </location>
</feature>
<name>A0A173S937_9FIRM</name>
<dbReference type="CDD" id="cd01949">
    <property type="entry name" value="GGDEF"/>
    <property type="match status" value="1"/>
</dbReference>
<dbReference type="SUPFAM" id="SSF52172">
    <property type="entry name" value="CheY-like"/>
    <property type="match status" value="1"/>
</dbReference>
<gene>
    <name evidence="8" type="primary">rpfG_4</name>
    <name evidence="8" type="ORF">ERS852574_01237</name>
</gene>
<dbReference type="Pfam" id="PF00990">
    <property type="entry name" value="GGDEF"/>
    <property type="match status" value="1"/>
</dbReference>
<dbReference type="PROSITE" id="PS50887">
    <property type="entry name" value="GGDEF"/>
    <property type="match status" value="1"/>
</dbReference>
<dbReference type="GO" id="GO:0000160">
    <property type="term" value="P:phosphorelay signal transduction system"/>
    <property type="evidence" value="ECO:0007669"/>
    <property type="project" value="InterPro"/>
</dbReference>
<comment type="function">
    <text evidence="2">May play the central regulatory role in sporulation. It may be an element of the effector pathway responsible for the activation of sporulation genes in response to nutritional stress. Spo0A may act in concert with spo0H (a sigma factor) to control the expression of some genes that are critical to the sporulation process.</text>
</comment>
<dbReference type="SMART" id="SM00471">
    <property type="entry name" value="HDc"/>
    <property type="match status" value="1"/>
</dbReference>
<evidence type="ECO:0000313" key="8">
    <source>
        <dbReference type="EMBL" id="CUM87034.1"/>
    </source>
</evidence>
<evidence type="ECO:0000256" key="3">
    <source>
        <dbReference type="PROSITE-ProRule" id="PRU00169"/>
    </source>
</evidence>
<dbReference type="InterPro" id="IPR043128">
    <property type="entry name" value="Rev_trsase/Diguanyl_cyclase"/>
</dbReference>
<feature type="domain" description="Response regulatory" evidence="5">
    <location>
        <begin position="305"/>
        <end position="422"/>
    </location>
</feature>
<keyword evidence="3" id="KW-0597">Phosphoprotein</keyword>
<dbReference type="Proteomes" id="UP000095727">
    <property type="component" value="Unassembled WGS sequence"/>
</dbReference>
<feature type="coiled-coil region" evidence="4">
    <location>
        <begin position="2"/>
        <end position="29"/>
    </location>
</feature>
<evidence type="ECO:0000259" key="5">
    <source>
        <dbReference type="PROSITE" id="PS50110"/>
    </source>
</evidence>
<dbReference type="Pfam" id="PF00072">
    <property type="entry name" value="Response_reg"/>
    <property type="match status" value="1"/>
</dbReference>
<evidence type="ECO:0000256" key="4">
    <source>
        <dbReference type="SAM" id="Coils"/>
    </source>
</evidence>
<evidence type="ECO:0000256" key="2">
    <source>
        <dbReference type="ARBA" id="ARBA00024867"/>
    </source>
</evidence>
<protein>
    <recommendedName>
        <fullName evidence="1">Stage 0 sporulation protein A homolog</fullName>
    </recommendedName>
</protein>
<proteinExistence type="predicted"/>
<dbReference type="InterPro" id="IPR029787">
    <property type="entry name" value="Nucleotide_cyclase"/>
</dbReference>
<evidence type="ECO:0000256" key="1">
    <source>
        <dbReference type="ARBA" id="ARBA00018672"/>
    </source>
</evidence>
<dbReference type="Gene3D" id="3.40.50.2300">
    <property type="match status" value="1"/>
</dbReference>
<dbReference type="InterPro" id="IPR037522">
    <property type="entry name" value="HD_GYP_dom"/>
</dbReference>
<dbReference type="NCBIfam" id="TIGR00254">
    <property type="entry name" value="GGDEF"/>
    <property type="match status" value="1"/>
</dbReference>
<dbReference type="RefSeq" id="WP_055156174.1">
    <property type="nucleotide sequence ID" value="NZ_CYXR01000007.1"/>
</dbReference>
<evidence type="ECO:0000259" key="7">
    <source>
        <dbReference type="PROSITE" id="PS51832"/>
    </source>
</evidence>
<dbReference type="InterPro" id="IPR000160">
    <property type="entry name" value="GGDEF_dom"/>
</dbReference>
<dbReference type="InterPro" id="IPR001789">
    <property type="entry name" value="Sig_transdc_resp-reg_receiver"/>
</dbReference>
<accession>A0A173S937</accession>
<dbReference type="InterPro" id="IPR003607">
    <property type="entry name" value="HD/PDEase_dom"/>
</dbReference>
<dbReference type="PROSITE" id="PS51832">
    <property type="entry name" value="HD_GYP"/>
    <property type="match status" value="1"/>
</dbReference>
<sequence>MNKQDQMTMQEAERKMESLREVFQVVRLVDGKMLMDREKRINAGDLSETCQCYSFWKKDKECENCSSLLALKEQTQKIKFEFLDLQVFQMISRYVEIDGRPYVMEMIQNLDESIQIDQEGYDKLISKLSGYNEKLYTDVMTGIYNRRFFEEKIKNMEDEAGIAVIDLDDFKLHNDTYGHSAGDAALITTANIIKKYIRKTDILIRYGGDEFLLILPSIKKHIFEDKLKLIREKIHDTVVPKYEKMQLSVSIGGAVFREGNIEDAIASADRQMYIAKNYKNMVVTEWNENGKKKEENSASEKLKQQILIVDDSEINREILKEILKEDYRILEAANGEECLEQLERYGTGISLVLLDIVMPEMDGFEVLAAMNQNHWIEDIPVIMISSEDSDSYIRRAYEMGVSDYISCPFDAKIVYQRVLNMIKLYAKQRRLIRLVTRQIYEKERNNRMLIGILSQIVEFRNGESGLHVIHINLITQLLLEQLVKKTGKYQLSWEDRLLIATASALHDIGKIGIDEKILNKPGKLTKEEFEIMKTHTLIGAQMLDNLDMYRNEKLLNLAYEICRWHHERYDGKGYPDGLVGEEIPISAQVVSLADVYDALVSERVYKKAFSHEKALEMIQNGECGTFNPLLLQCMTEAQDKLKTMMEVAEKNKKE</sequence>
<keyword evidence="8" id="KW-0378">Hydrolase</keyword>
<dbReference type="SMART" id="SM00448">
    <property type="entry name" value="REC"/>
    <property type="match status" value="1"/>
</dbReference>
<dbReference type="Pfam" id="PF13487">
    <property type="entry name" value="HD_5"/>
    <property type="match status" value="1"/>
</dbReference>
<dbReference type="AlphaFoldDB" id="A0A173S937"/>
<dbReference type="GO" id="GO:0016787">
    <property type="term" value="F:hydrolase activity"/>
    <property type="evidence" value="ECO:0007669"/>
    <property type="project" value="UniProtKB-KW"/>
</dbReference>
<dbReference type="InterPro" id="IPR052020">
    <property type="entry name" value="Cyclic_di-GMP/3'3'-cGAMP_PDE"/>
</dbReference>
<feature type="modified residue" description="4-aspartylphosphate" evidence="3">
    <location>
        <position position="355"/>
    </location>
</feature>
<evidence type="ECO:0000259" key="6">
    <source>
        <dbReference type="PROSITE" id="PS50887"/>
    </source>
</evidence>
<organism evidence="8 9">
    <name type="scientific">Coprococcus comes</name>
    <dbReference type="NCBI Taxonomy" id="410072"/>
    <lineage>
        <taxon>Bacteria</taxon>
        <taxon>Bacillati</taxon>
        <taxon>Bacillota</taxon>
        <taxon>Clostridia</taxon>
        <taxon>Lachnospirales</taxon>
        <taxon>Lachnospiraceae</taxon>
        <taxon>Coprococcus</taxon>
    </lineage>
</organism>
<dbReference type="Gene3D" id="3.30.70.270">
    <property type="match status" value="1"/>
</dbReference>
<dbReference type="EMBL" id="CYXR01000007">
    <property type="protein sequence ID" value="CUM87034.1"/>
    <property type="molecule type" value="Genomic_DNA"/>
</dbReference>
<dbReference type="SUPFAM" id="SSF109604">
    <property type="entry name" value="HD-domain/PDEase-like"/>
    <property type="match status" value="1"/>
</dbReference>
<evidence type="ECO:0000313" key="9">
    <source>
        <dbReference type="Proteomes" id="UP000095727"/>
    </source>
</evidence>
<feature type="domain" description="GGDEF" evidence="6">
    <location>
        <begin position="158"/>
        <end position="288"/>
    </location>
</feature>
<reference evidence="8 9" key="1">
    <citation type="submission" date="2015-09" db="EMBL/GenBank/DDBJ databases">
        <authorList>
            <consortium name="Pathogen Informatics"/>
        </authorList>
    </citation>
    <scope>NUCLEOTIDE SEQUENCE [LARGE SCALE GENOMIC DNA]</scope>
    <source>
        <strain evidence="8 9">2789STDY5834962</strain>
    </source>
</reference>
<keyword evidence="4" id="KW-0175">Coiled coil</keyword>
<dbReference type="SUPFAM" id="SSF55073">
    <property type="entry name" value="Nucleotide cyclase"/>
    <property type="match status" value="1"/>
</dbReference>
<dbReference type="PANTHER" id="PTHR45228">
    <property type="entry name" value="CYCLIC DI-GMP PHOSPHODIESTERASE TM_0186-RELATED"/>
    <property type="match status" value="1"/>
</dbReference>
<dbReference type="CDD" id="cd00077">
    <property type="entry name" value="HDc"/>
    <property type="match status" value="1"/>
</dbReference>
<dbReference type="SMART" id="SM00267">
    <property type="entry name" value="GGDEF"/>
    <property type="match status" value="1"/>
</dbReference>
<dbReference type="Gene3D" id="1.10.3210.10">
    <property type="entry name" value="Hypothetical protein af1432"/>
    <property type="match status" value="1"/>
</dbReference>
<dbReference type="InterPro" id="IPR011006">
    <property type="entry name" value="CheY-like_superfamily"/>
</dbReference>